<dbReference type="OMA" id="RCITQWK"/>
<comment type="caution">
    <text evidence="14">The sequence shown here is derived from an EMBL/GenBank/DDBJ whole genome shotgun (WGS) entry which is preliminary data.</text>
</comment>
<comment type="subcellular location">
    <subcellularLocation>
        <location evidence="1">Cytoplasm</location>
    </subcellularLocation>
</comment>
<dbReference type="GO" id="GO:0005737">
    <property type="term" value="C:cytoplasm"/>
    <property type="evidence" value="ECO:0007669"/>
    <property type="project" value="UniProtKB-SubCell"/>
</dbReference>
<dbReference type="InterPro" id="IPR006700">
    <property type="entry name" value="RsmE"/>
</dbReference>
<evidence type="ECO:0000256" key="2">
    <source>
        <dbReference type="ARBA" id="ARBA00005528"/>
    </source>
</evidence>
<dbReference type="InterPro" id="IPR029028">
    <property type="entry name" value="Alpha/beta_knot_MTases"/>
</dbReference>
<dbReference type="GO" id="GO:0070475">
    <property type="term" value="P:rRNA base methylation"/>
    <property type="evidence" value="ECO:0000318"/>
    <property type="project" value="GO_Central"/>
</dbReference>
<evidence type="ECO:0000256" key="7">
    <source>
        <dbReference type="ARBA" id="ARBA00022679"/>
    </source>
</evidence>
<dbReference type="InterPro" id="IPR029026">
    <property type="entry name" value="tRNA_m1G_MTases_N"/>
</dbReference>
<evidence type="ECO:0000256" key="3">
    <source>
        <dbReference type="ARBA" id="ARBA00012328"/>
    </source>
</evidence>
<dbReference type="PANTHER" id="PTHR30027">
    <property type="entry name" value="RIBOSOMAL RNA SMALL SUBUNIT METHYLTRANSFERASE E"/>
    <property type="match status" value="1"/>
</dbReference>
<feature type="domain" description="Ribosomal RNA small subunit methyltransferase E PUA-like" evidence="13">
    <location>
        <begin position="99"/>
        <end position="143"/>
    </location>
</feature>
<keyword evidence="15" id="KW-1185">Reference proteome</keyword>
<accession>A0A0K9P0T6</accession>
<dbReference type="SUPFAM" id="SSF88697">
    <property type="entry name" value="PUA domain-like"/>
    <property type="match status" value="1"/>
</dbReference>
<dbReference type="CDD" id="cd18084">
    <property type="entry name" value="RsmE-like"/>
    <property type="match status" value="1"/>
</dbReference>
<dbReference type="InterPro" id="IPR015947">
    <property type="entry name" value="PUA-like_sf"/>
</dbReference>
<evidence type="ECO:0000256" key="10">
    <source>
        <dbReference type="ARBA" id="ARBA00047944"/>
    </source>
</evidence>
<dbReference type="InterPro" id="IPR046887">
    <property type="entry name" value="RsmE_PUA-like"/>
</dbReference>
<evidence type="ECO:0000256" key="6">
    <source>
        <dbReference type="ARBA" id="ARBA00022603"/>
    </source>
</evidence>
<dbReference type="FunFam" id="3.40.1280.10:FF:000018">
    <property type="entry name" value="uncharacterized protein LOC106771328 isoform X2"/>
    <property type="match status" value="1"/>
</dbReference>
<keyword evidence="8" id="KW-0949">S-adenosyl-L-methionine</keyword>
<dbReference type="STRING" id="29655.A0A0K9P0T6"/>
<dbReference type="OrthoDB" id="3465at2759"/>
<dbReference type="InterPro" id="IPR046886">
    <property type="entry name" value="RsmE_MTase_dom"/>
</dbReference>
<evidence type="ECO:0000259" key="12">
    <source>
        <dbReference type="Pfam" id="PF04452"/>
    </source>
</evidence>
<proteinExistence type="inferred from homology"/>
<feature type="region of interest" description="Disordered" evidence="11">
    <location>
        <begin position="58"/>
        <end position="85"/>
    </location>
</feature>
<feature type="compositionally biased region" description="Polar residues" evidence="11">
    <location>
        <begin position="58"/>
        <end position="69"/>
    </location>
</feature>
<dbReference type="Gene3D" id="3.40.1280.10">
    <property type="match status" value="1"/>
</dbReference>
<keyword evidence="7 14" id="KW-0808">Transferase</keyword>
<organism evidence="14 15">
    <name type="scientific">Zostera marina</name>
    <name type="common">Eelgrass</name>
    <dbReference type="NCBI Taxonomy" id="29655"/>
    <lineage>
        <taxon>Eukaryota</taxon>
        <taxon>Viridiplantae</taxon>
        <taxon>Streptophyta</taxon>
        <taxon>Embryophyta</taxon>
        <taxon>Tracheophyta</taxon>
        <taxon>Spermatophyta</taxon>
        <taxon>Magnoliopsida</taxon>
        <taxon>Liliopsida</taxon>
        <taxon>Zosteraceae</taxon>
        <taxon>Zostera</taxon>
    </lineage>
</organism>
<comment type="similarity">
    <text evidence="2">Belongs to the RNA methyltransferase RsmE family.</text>
</comment>
<dbReference type="Pfam" id="PF20260">
    <property type="entry name" value="PUA_4"/>
    <property type="match status" value="1"/>
</dbReference>
<keyword evidence="5" id="KW-0698">rRNA processing</keyword>
<keyword evidence="4" id="KW-0963">Cytoplasm</keyword>
<dbReference type="EMBL" id="LFYR01001330">
    <property type="protein sequence ID" value="KMZ62651.1"/>
    <property type="molecule type" value="Genomic_DNA"/>
</dbReference>
<evidence type="ECO:0000256" key="9">
    <source>
        <dbReference type="ARBA" id="ARBA00025699"/>
    </source>
</evidence>
<protein>
    <recommendedName>
        <fullName evidence="3">16S rRNA (uracil(1498)-N(3))-methyltransferase</fullName>
        <ecNumber evidence="3">2.1.1.193</ecNumber>
    </recommendedName>
</protein>
<evidence type="ECO:0000256" key="1">
    <source>
        <dbReference type="ARBA" id="ARBA00004496"/>
    </source>
</evidence>
<evidence type="ECO:0000256" key="5">
    <source>
        <dbReference type="ARBA" id="ARBA00022552"/>
    </source>
</evidence>
<name>A0A0K9P0T6_ZOSMR</name>
<comment type="catalytic activity">
    <reaction evidence="10">
        <text>uridine(1498) in 16S rRNA + S-adenosyl-L-methionine = N(3)-methyluridine(1498) in 16S rRNA + S-adenosyl-L-homocysteine + H(+)</text>
        <dbReference type="Rhea" id="RHEA:42920"/>
        <dbReference type="Rhea" id="RHEA-COMP:10283"/>
        <dbReference type="Rhea" id="RHEA-COMP:10284"/>
        <dbReference type="ChEBI" id="CHEBI:15378"/>
        <dbReference type="ChEBI" id="CHEBI:57856"/>
        <dbReference type="ChEBI" id="CHEBI:59789"/>
        <dbReference type="ChEBI" id="CHEBI:65315"/>
        <dbReference type="ChEBI" id="CHEBI:74502"/>
        <dbReference type="EC" id="2.1.1.193"/>
    </reaction>
</comment>
<dbReference type="Proteomes" id="UP000036987">
    <property type="component" value="Unassembled WGS sequence"/>
</dbReference>
<keyword evidence="6 14" id="KW-0489">Methyltransferase</keyword>
<dbReference type="AlphaFoldDB" id="A0A0K9P0T6"/>
<gene>
    <name evidence="14" type="ORF">ZOSMA_44G00510</name>
</gene>
<evidence type="ECO:0000256" key="11">
    <source>
        <dbReference type="SAM" id="MobiDB-lite"/>
    </source>
</evidence>
<evidence type="ECO:0000313" key="15">
    <source>
        <dbReference type="Proteomes" id="UP000036987"/>
    </source>
</evidence>
<dbReference type="NCBIfam" id="TIGR00046">
    <property type="entry name" value="RsmE family RNA methyltransferase"/>
    <property type="match status" value="1"/>
</dbReference>
<comment type="function">
    <text evidence="9">Specifically methylates the N3 position of the uracil ring of uridine 1498 (m3U1498) in 16S rRNA. Acts on the fully assembled 30S ribosomal subunit.</text>
</comment>
<dbReference type="GO" id="GO:0070042">
    <property type="term" value="F:rRNA (uridine-N3-)-methyltransferase activity"/>
    <property type="evidence" value="ECO:0000318"/>
    <property type="project" value="GO_Central"/>
</dbReference>
<evidence type="ECO:0000259" key="13">
    <source>
        <dbReference type="Pfam" id="PF20260"/>
    </source>
</evidence>
<evidence type="ECO:0000256" key="4">
    <source>
        <dbReference type="ARBA" id="ARBA00022490"/>
    </source>
</evidence>
<sequence length="322" mass="34710">MRLDEQNNPFVLTEFITLPSTVSSSKASQAGGMIGMCSASVTTLIILPIKSPRSRNSIRCCSPTTSSSAIGHDDQSRGSLPRFYSRNLPTSKGSVVRVQDDEFWHMAKVLRLGLNARVELFNGSGGLIEGCIRKIDRNGLDVVAVKDLIVISPKKAQWHVFAAFGALKGGRADWLVEKCTELGASSVTPILTQRSSMFSNNKMDRLQRVILAATKQCQRTHKMILYPPLQFCDLVSKIAESKVSLFASAGATPVITVLSSLGVETGGIFIVGPEGDFTNEETETLINGGALPIGLGPCRLRVETAAVTLLSALELWSDHCNS</sequence>
<dbReference type="EC" id="2.1.1.193" evidence="3"/>
<dbReference type="SUPFAM" id="SSF75217">
    <property type="entry name" value="alpha/beta knot"/>
    <property type="match status" value="1"/>
</dbReference>
<feature type="domain" description="Ribosomal RNA small subunit methyltransferase E methyltransferase" evidence="12">
    <location>
        <begin position="157"/>
        <end position="313"/>
    </location>
</feature>
<evidence type="ECO:0000256" key="8">
    <source>
        <dbReference type="ARBA" id="ARBA00022691"/>
    </source>
</evidence>
<evidence type="ECO:0000313" key="14">
    <source>
        <dbReference type="EMBL" id="KMZ62651.1"/>
    </source>
</evidence>
<dbReference type="PANTHER" id="PTHR30027:SF3">
    <property type="entry name" value="16S RRNA (URACIL(1498)-N(3))-METHYLTRANSFERASE"/>
    <property type="match status" value="1"/>
</dbReference>
<dbReference type="Pfam" id="PF04452">
    <property type="entry name" value="Methyltrans_RNA"/>
    <property type="match status" value="1"/>
</dbReference>
<reference evidence="15" key="1">
    <citation type="journal article" date="2016" name="Nature">
        <title>The genome of the seagrass Zostera marina reveals angiosperm adaptation to the sea.</title>
        <authorList>
            <person name="Olsen J.L."/>
            <person name="Rouze P."/>
            <person name="Verhelst B."/>
            <person name="Lin Y.-C."/>
            <person name="Bayer T."/>
            <person name="Collen J."/>
            <person name="Dattolo E."/>
            <person name="De Paoli E."/>
            <person name="Dittami S."/>
            <person name="Maumus F."/>
            <person name="Michel G."/>
            <person name="Kersting A."/>
            <person name="Lauritano C."/>
            <person name="Lohaus R."/>
            <person name="Toepel M."/>
            <person name="Tonon T."/>
            <person name="Vanneste K."/>
            <person name="Amirebrahimi M."/>
            <person name="Brakel J."/>
            <person name="Bostroem C."/>
            <person name="Chovatia M."/>
            <person name="Grimwood J."/>
            <person name="Jenkins J.W."/>
            <person name="Jueterbock A."/>
            <person name="Mraz A."/>
            <person name="Stam W.T."/>
            <person name="Tice H."/>
            <person name="Bornberg-Bauer E."/>
            <person name="Green P.J."/>
            <person name="Pearson G.A."/>
            <person name="Procaccini G."/>
            <person name="Duarte C.M."/>
            <person name="Schmutz J."/>
            <person name="Reusch T.B.H."/>
            <person name="Van de Peer Y."/>
        </authorList>
    </citation>
    <scope>NUCLEOTIDE SEQUENCE [LARGE SCALE GENOMIC DNA]</scope>
    <source>
        <strain evidence="15">cv. Finnish</strain>
    </source>
</reference>